<reference evidence="3" key="2">
    <citation type="journal article" date="2016" name="Genome Announc.">
        <title>Draft Genome Sequences of Two Novel Amoeba-Resistant Intranuclear Bacteria, 'Candidatus Berkiella cookevillensis' and 'Candidatus Berkiella aquae'.</title>
        <authorList>
            <person name="Mehari Y.T."/>
            <person name="Arivett B.A."/>
            <person name="Farone A.L."/>
            <person name="Gunderson J.H."/>
            <person name="Farone M.B."/>
        </authorList>
    </citation>
    <scope>NUCLEOTIDE SEQUENCE</scope>
    <source>
        <strain evidence="3">HT99</strain>
    </source>
</reference>
<keyword evidence="4" id="KW-1185">Reference proteome</keyword>
<organism evidence="2">
    <name type="scientific">Candidatus Berkiella aquae</name>
    <dbReference type="NCBI Taxonomy" id="295108"/>
    <lineage>
        <taxon>Bacteria</taxon>
        <taxon>Pseudomonadati</taxon>
        <taxon>Pseudomonadota</taxon>
        <taxon>Gammaproteobacteria</taxon>
        <taxon>Candidatus Berkiellales</taxon>
        <taxon>Candidatus Berkiellaceae</taxon>
        <taxon>Candidatus Berkiella</taxon>
    </lineage>
</organism>
<reference evidence="3" key="3">
    <citation type="submission" date="2021-06" db="EMBL/GenBank/DDBJ databases">
        <title>Genomic Description and Analysis of Intracellular Bacteria, Candidatus Berkiella cookevillensis and Candidatus Berkiella aquae.</title>
        <authorList>
            <person name="Kidane D.T."/>
            <person name="Mehari Y.T."/>
            <person name="Rice F.C."/>
            <person name="Arivett B.A."/>
            <person name="Farone A.L."/>
            <person name="Berk S.G."/>
            <person name="Farone M.B."/>
        </authorList>
    </citation>
    <scope>NUCLEOTIDE SEQUENCE</scope>
    <source>
        <strain evidence="3">HT99</strain>
    </source>
</reference>
<comment type="caution">
    <text evidence="2">The sequence shown here is derived from an EMBL/GenBank/DDBJ whole genome shotgun (WGS) entry which is preliminary data.</text>
</comment>
<dbReference type="STRING" id="295108.HT99x_01793"/>
<reference evidence="2" key="1">
    <citation type="submission" date="2015-09" db="EMBL/GenBank/DDBJ databases">
        <title>Draft Genome Sequences of Two Novel Amoeba-resistant Intranuclear Bacteria, Candidatus Berkiella cookevillensis and Candidatus Berkiella aquae.</title>
        <authorList>
            <person name="Mehari Y.T."/>
            <person name="Arivett B.A."/>
            <person name="Farone A.L."/>
            <person name="Gunderson J.H."/>
            <person name="Farone M.B."/>
        </authorList>
    </citation>
    <scope>NUCLEOTIDE SEQUENCE [LARGE SCALE GENOMIC DNA]</scope>
    <source>
        <strain evidence="2">HT99</strain>
    </source>
</reference>
<feature type="chain" id="PRO_5043129721" description="Lipopolysaccharide export system protein LptA" evidence="1">
    <location>
        <begin position="21"/>
        <end position="204"/>
    </location>
</feature>
<accession>A0A0Q9YKL3</accession>
<evidence type="ECO:0000313" key="3">
    <source>
        <dbReference type="EMBL" id="MCS5711096.1"/>
    </source>
</evidence>
<evidence type="ECO:0000313" key="2">
    <source>
        <dbReference type="EMBL" id="KRG21237.1"/>
    </source>
</evidence>
<name>A0A0Q9YKL3_9GAMM</name>
<evidence type="ECO:0008006" key="5">
    <source>
        <dbReference type="Google" id="ProtNLM"/>
    </source>
</evidence>
<dbReference type="Proteomes" id="UP000051497">
    <property type="component" value="Unassembled WGS sequence"/>
</dbReference>
<dbReference type="EMBL" id="LKAJ01000006">
    <property type="protein sequence ID" value="KRG21237.1"/>
    <property type="molecule type" value="Genomic_DNA"/>
</dbReference>
<proteinExistence type="predicted"/>
<evidence type="ECO:0000256" key="1">
    <source>
        <dbReference type="SAM" id="SignalP"/>
    </source>
</evidence>
<protein>
    <recommendedName>
        <fullName evidence="5">Lipopolysaccharide export system protein LptA</fullName>
    </recommendedName>
</protein>
<dbReference type="AlphaFoldDB" id="A0A0Q9YKL3"/>
<dbReference type="EMBL" id="LKAJ02000001">
    <property type="protein sequence ID" value="MCS5711096.1"/>
    <property type="molecule type" value="Genomic_DNA"/>
</dbReference>
<dbReference type="RefSeq" id="WP_075066410.1">
    <property type="nucleotide sequence ID" value="NZ_LKAJ02000001.1"/>
</dbReference>
<gene>
    <name evidence="3" type="ORF">HT99x_006605</name>
    <name evidence="2" type="ORF">HT99x_01793</name>
</gene>
<sequence length="204" mass="21929">MLLRTTYTLALLAISLTALAEPNTTDMQFGAIQISQSSQKKLHHSGVLQLDNVKVEGDTLINGYLLAKNSSFHDLTVNGQCQLENTELLGPLSINGQLQLKNVNAEGPITVYGFLGARNTQFAKPITITSANLDLIDSNAQNITIEPVKDLKQTLNLTRSTVNGDITFTSGKGIVKVDPASSIKGKVKGGTIEKVAAKPEEKRQ</sequence>
<feature type="signal peptide" evidence="1">
    <location>
        <begin position="1"/>
        <end position="20"/>
    </location>
</feature>
<evidence type="ECO:0000313" key="4">
    <source>
        <dbReference type="Proteomes" id="UP000051497"/>
    </source>
</evidence>
<keyword evidence="1" id="KW-0732">Signal</keyword>